<proteinExistence type="predicted"/>
<dbReference type="Gene3D" id="3.40.630.10">
    <property type="entry name" value="Zn peptidases"/>
    <property type="match status" value="1"/>
</dbReference>
<organism evidence="5 6">
    <name type="scientific">Brevibacillus centrosporus</name>
    <dbReference type="NCBI Taxonomy" id="54910"/>
    <lineage>
        <taxon>Bacteria</taxon>
        <taxon>Bacillati</taxon>
        <taxon>Bacillota</taxon>
        <taxon>Bacilli</taxon>
        <taxon>Bacillales</taxon>
        <taxon>Paenibacillaceae</taxon>
        <taxon>Brevibacillus</taxon>
    </lineage>
</organism>
<protein>
    <submittedName>
        <fullName evidence="5">Acetylornithine deacetylase/Succinyl-diaminopimelate desuccinylase</fullName>
    </submittedName>
</protein>
<dbReference type="PANTHER" id="PTHR43270">
    <property type="entry name" value="BETA-ALA-HIS DIPEPTIDASE"/>
    <property type="match status" value="1"/>
</dbReference>
<accession>A0A1I4DLJ2</accession>
<dbReference type="SUPFAM" id="SSF53187">
    <property type="entry name" value="Zn-dependent exopeptidases"/>
    <property type="match status" value="1"/>
</dbReference>
<dbReference type="Gene3D" id="3.30.70.360">
    <property type="match status" value="1"/>
</dbReference>
<dbReference type="GO" id="GO:0008233">
    <property type="term" value="F:peptidase activity"/>
    <property type="evidence" value="ECO:0007669"/>
    <property type="project" value="UniProtKB-KW"/>
</dbReference>
<dbReference type="EMBL" id="FORT01000025">
    <property type="protein sequence ID" value="SFK94452.1"/>
    <property type="molecule type" value="Genomic_DNA"/>
</dbReference>
<name>A0A1I4DLJ2_9BACL</name>
<sequence>MEQVYRYIDENKEMYVQWLQDLCKLPSVSTYDQSMKETAEVVKTYLTQAGVPTEILQMPGQQPVVYGQTSRDKESTISFYNHYDVQPEDPIELWESPPFAAEIREGKLIARGSADNKGALMARICAVHAYQKVYGGLPVNIKFLIEGEEESGGSRHIKHLAATQPELLQADLCIWENGFVNSDGSFEVKLGNKGLLFVKLVAKGANTDLHSSHASIIENPAWRLVWALNTLKNDRDEILIEHFYDKVAQPTEGEKEILERMDLEEEEMLARLGLDRFIRDLRGNELREKLVFQPTCNICGIESGYTGKGSKTVLPSEAWVKIDFRLVPNQVPKEILQHLRNHLDRHGFQDIEIIANEGTQAAKTDPDHPLVKKVMKAATKMKGIPPRVILMNPGSGPMYALCQQLGIPAIGFGVGNPDSRKHAPNENILIKDYLDGIKMAATVIHEWA</sequence>
<keyword evidence="3" id="KW-0378">Hydrolase</keyword>
<reference evidence="6" key="1">
    <citation type="submission" date="2016-10" db="EMBL/GenBank/DDBJ databases">
        <authorList>
            <person name="Varghese N."/>
            <person name="Submissions S."/>
        </authorList>
    </citation>
    <scope>NUCLEOTIDE SEQUENCE [LARGE SCALE GENOMIC DNA]</scope>
    <source>
        <strain evidence="6">OK042</strain>
    </source>
</reference>
<evidence type="ECO:0000256" key="1">
    <source>
        <dbReference type="ARBA" id="ARBA00022670"/>
    </source>
</evidence>
<dbReference type="InterPro" id="IPR011650">
    <property type="entry name" value="Peptidase_M20_dimer"/>
</dbReference>
<evidence type="ECO:0000313" key="5">
    <source>
        <dbReference type="EMBL" id="SFK94452.1"/>
    </source>
</evidence>
<dbReference type="GO" id="GO:0009014">
    <property type="term" value="F:succinyl-diaminopimelate desuccinylase activity"/>
    <property type="evidence" value="ECO:0007669"/>
    <property type="project" value="TreeGrafter"/>
</dbReference>
<feature type="domain" description="Peptidase M20 dimerisation" evidence="4">
    <location>
        <begin position="191"/>
        <end position="348"/>
    </location>
</feature>
<dbReference type="Pfam" id="PF07687">
    <property type="entry name" value="M20_dimer"/>
    <property type="match status" value="1"/>
</dbReference>
<dbReference type="GO" id="GO:0006508">
    <property type="term" value="P:proteolysis"/>
    <property type="evidence" value="ECO:0007669"/>
    <property type="project" value="UniProtKB-KW"/>
</dbReference>
<evidence type="ECO:0000259" key="4">
    <source>
        <dbReference type="Pfam" id="PF07687"/>
    </source>
</evidence>
<evidence type="ECO:0000256" key="3">
    <source>
        <dbReference type="ARBA" id="ARBA00022801"/>
    </source>
</evidence>
<dbReference type="InterPro" id="IPR002933">
    <property type="entry name" value="Peptidase_M20"/>
</dbReference>
<dbReference type="STRING" id="1884381.SAMN05518846_12515"/>
<dbReference type="GO" id="GO:0046872">
    <property type="term" value="F:metal ion binding"/>
    <property type="evidence" value="ECO:0007669"/>
    <property type="project" value="UniProtKB-KW"/>
</dbReference>
<keyword evidence="2" id="KW-0479">Metal-binding</keyword>
<dbReference type="RefSeq" id="WP_092276740.1">
    <property type="nucleotide sequence ID" value="NZ_FORT01000025.1"/>
</dbReference>
<dbReference type="Proteomes" id="UP000198915">
    <property type="component" value="Unassembled WGS sequence"/>
</dbReference>
<dbReference type="InterPro" id="IPR051458">
    <property type="entry name" value="Cyt/Met_Dipeptidase"/>
</dbReference>
<keyword evidence="1" id="KW-0645">Protease</keyword>
<dbReference type="Pfam" id="PF01546">
    <property type="entry name" value="Peptidase_M20"/>
    <property type="match status" value="1"/>
</dbReference>
<evidence type="ECO:0000313" key="6">
    <source>
        <dbReference type="Proteomes" id="UP000198915"/>
    </source>
</evidence>
<dbReference type="GO" id="GO:0009089">
    <property type="term" value="P:lysine biosynthetic process via diaminopimelate"/>
    <property type="evidence" value="ECO:0007669"/>
    <property type="project" value="TreeGrafter"/>
</dbReference>
<dbReference type="NCBIfam" id="NF005034">
    <property type="entry name" value="PRK06446.1"/>
    <property type="match status" value="1"/>
</dbReference>
<dbReference type="AlphaFoldDB" id="A0A1I4DLJ2"/>
<gene>
    <name evidence="5" type="ORF">SAMN05518846_12515</name>
</gene>
<dbReference type="PANTHER" id="PTHR43270:SF8">
    <property type="entry name" value="DI- AND TRIPEPTIDASE DUG2-RELATED"/>
    <property type="match status" value="1"/>
</dbReference>
<dbReference type="GO" id="GO:0005829">
    <property type="term" value="C:cytosol"/>
    <property type="evidence" value="ECO:0007669"/>
    <property type="project" value="TreeGrafter"/>
</dbReference>
<evidence type="ECO:0000256" key="2">
    <source>
        <dbReference type="ARBA" id="ARBA00022723"/>
    </source>
</evidence>
<keyword evidence="6" id="KW-1185">Reference proteome</keyword>